<feature type="domain" description="C3H1-type" evidence="3">
    <location>
        <begin position="116"/>
        <end position="144"/>
    </location>
</feature>
<dbReference type="SUPFAM" id="SSF56672">
    <property type="entry name" value="DNA/RNA polymerases"/>
    <property type="match status" value="1"/>
</dbReference>
<reference evidence="4 5" key="1">
    <citation type="submission" date="2020-06" db="EMBL/GenBank/DDBJ databases">
        <authorList>
            <person name="Li R."/>
            <person name="Bekaert M."/>
        </authorList>
    </citation>
    <scope>NUCLEOTIDE SEQUENCE [LARGE SCALE GENOMIC DNA]</scope>
    <source>
        <strain evidence="5">wild</strain>
    </source>
</reference>
<gene>
    <name evidence="4" type="ORF">MCOR_322</name>
</gene>
<dbReference type="PANTHER" id="PTHR33050">
    <property type="entry name" value="REVERSE TRANSCRIPTASE DOMAIN-CONTAINING PROTEIN"/>
    <property type="match status" value="1"/>
</dbReference>
<dbReference type="Gene3D" id="3.10.10.10">
    <property type="entry name" value="HIV Type 1 Reverse Transcriptase, subunit A, domain 1"/>
    <property type="match status" value="1"/>
</dbReference>
<dbReference type="InterPro" id="IPR043502">
    <property type="entry name" value="DNA/RNA_pol_sf"/>
</dbReference>
<evidence type="ECO:0000256" key="1">
    <source>
        <dbReference type="PROSITE-ProRule" id="PRU00723"/>
    </source>
</evidence>
<dbReference type="InterPro" id="IPR000571">
    <property type="entry name" value="Znf_CCCH"/>
</dbReference>
<keyword evidence="1" id="KW-0863">Zinc-finger</keyword>
<evidence type="ECO:0000256" key="2">
    <source>
        <dbReference type="SAM" id="MobiDB-lite"/>
    </source>
</evidence>
<organism evidence="4 5">
    <name type="scientific">Mytilus coruscus</name>
    <name type="common">Sea mussel</name>
    <dbReference type="NCBI Taxonomy" id="42192"/>
    <lineage>
        <taxon>Eukaryota</taxon>
        <taxon>Metazoa</taxon>
        <taxon>Spiralia</taxon>
        <taxon>Lophotrochozoa</taxon>
        <taxon>Mollusca</taxon>
        <taxon>Bivalvia</taxon>
        <taxon>Autobranchia</taxon>
        <taxon>Pteriomorphia</taxon>
        <taxon>Mytilida</taxon>
        <taxon>Mytiloidea</taxon>
        <taxon>Mytilidae</taxon>
        <taxon>Mytilinae</taxon>
        <taxon>Mytilus</taxon>
    </lineage>
</organism>
<dbReference type="InterPro" id="IPR043128">
    <property type="entry name" value="Rev_trsase/Diguanyl_cyclase"/>
</dbReference>
<keyword evidence="5" id="KW-1185">Reference proteome</keyword>
<accession>A0A6J7ZUI8</accession>
<dbReference type="EMBL" id="CACVKT020000092">
    <property type="protein sequence ID" value="CAC5355814.1"/>
    <property type="molecule type" value="Genomic_DNA"/>
</dbReference>
<dbReference type="Gene3D" id="3.30.70.270">
    <property type="match status" value="1"/>
</dbReference>
<dbReference type="PANTHER" id="PTHR33050:SF8">
    <property type="entry name" value="REVERSE TRANSCRIPTASE DOMAIN-CONTAINING PROTEIN"/>
    <property type="match status" value="1"/>
</dbReference>
<feature type="region of interest" description="Disordered" evidence="2">
    <location>
        <begin position="170"/>
        <end position="217"/>
    </location>
</feature>
<dbReference type="CDD" id="cd09275">
    <property type="entry name" value="RNase_HI_RT_DIRS1"/>
    <property type="match status" value="1"/>
</dbReference>
<name>A0A6J7ZUI8_MYTCO</name>
<evidence type="ECO:0000313" key="4">
    <source>
        <dbReference type="EMBL" id="CAC5355814.1"/>
    </source>
</evidence>
<dbReference type="InterPro" id="IPR052055">
    <property type="entry name" value="Hepadnavirus_pol/RT"/>
</dbReference>
<dbReference type="GO" id="GO:0008270">
    <property type="term" value="F:zinc ion binding"/>
    <property type="evidence" value="ECO:0007669"/>
    <property type="project" value="UniProtKB-KW"/>
</dbReference>
<keyword evidence="1" id="KW-0479">Metal-binding</keyword>
<evidence type="ECO:0000259" key="3">
    <source>
        <dbReference type="PROSITE" id="PS50103"/>
    </source>
</evidence>
<dbReference type="AlphaFoldDB" id="A0A6J7ZUI8"/>
<proteinExistence type="predicted"/>
<evidence type="ECO:0000313" key="5">
    <source>
        <dbReference type="Proteomes" id="UP000507470"/>
    </source>
</evidence>
<dbReference type="PROSITE" id="PS50103">
    <property type="entry name" value="ZF_C3H1"/>
    <property type="match status" value="1"/>
</dbReference>
<dbReference type="Proteomes" id="UP000507470">
    <property type="component" value="Unassembled WGS sequence"/>
</dbReference>
<sequence>MMIPNTDYNLFELSITEERNKKTLTLNQWLSAWNKFTAIICTKNPELGSVIPHHMEIILEMSREGGNWQFYDIEFRKLLERGEAQWGCTHLELYLRAKLQGNVKSGNDNNKSGNTRWPVGVCFSFHKGLGCKFGDKCKFQHRCFNCGFNHSFSTCKKPVRLPYKFTQTSNNKKKKIQGGNNQPFRGPSYLVTETTPLPQGQKKLSPPENDVNYNSNSNTPVKVDRLGYWLEGYNIKMYNYLVNGFKYGFDVGFRGSVHHNTVDNLLSAKTKPDIVSQTIQNEINANRFVGPFDSKPFTEMQLSPLGLAEKKMPGTYRMIHHLSFPEGSSINDNIPQDKCNVQYASIHDAIELIKTVGRKSFCAKTDISSAFRIINIKESQYKLFGFMWEGKYYYDKNLQMGCSSSCQSFENFSTAIEWIAKNKALIPNIVHILDDFMIVDKTEDGYRWLTSDQLYLFTDASGTYGYGALFGSQWFFGKWDTKWQKQNIAFLELYPIVLAVEIWGYRFENQCIYFHTDIIALVSVINKQISKDPLIMFLIRRLVLHCLRNNVNFKAKHIYGSKNVLADALSRQQVQKFHRLAPWADTVPKPVPNLPDLPSYRNP</sequence>
<dbReference type="OrthoDB" id="10064489at2759"/>
<feature type="zinc finger region" description="C3H1-type" evidence="1">
    <location>
        <begin position="116"/>
        <end position="144"/>
    </location>
</feature>
<protein>
    <recommendedName>
        <fullName evidence="3">C3H1-type domain-containing protein</fullName>
    </recommendedName>
</protein>
<keyword evidence="1" id="KW-0862">Zinc</keyword>